<keyword evidence="11" id="KW-0868">Chloride</keyword>
<feature type="compositionally biased region" description="Polar residues" evidence="13">
    <location>
        <begin position="529"/>
        <end position="538"/>
    </location>
</feature>
<dbReference type="InterPro" id="IPR004841">
    <property type="entry name" value="AA-permease/SLC12A_dom"/>
</dbReference>
<feature type="domain" description="Amino acid permease/ SLC12A" evidence="15">
    <location>
        <begin position="83"/>
        <end position="481"/>
    </location>
</feature>
<keyword evidence="6" id="KW-0769">Symport</keyword>
<dbReference type="Proteomes" id="UP001187531">
    <property type="component" value="Unassembled WGS sequence"/>
</dbReference>
<comment type="similarity">
    <text evidence="2">Belongs to the SLC12A transporter family.</text>
</comment>
<keyword evidence="3" id="KW-0813">Transport</keyword>
<evidence type="ECO:0000256" key="11">
    <source>
        <dbReference type="ARBA" id="ARBA00023214"/>
    </source>
</evidence>
<keyword evidence="5 14" id="KW-0812">Transmembrane</keyword>
<feature type="transmembrane region" description="Helical" evidence="14">
    <location>
        <begin position="417"/>
        <end position="435"/>
    </location>
</feature>
<dbReference type="Pfam" id="PF00324">
    <property type="entry name" value="AA_permease"/>
    <property type="match status" value="1"/>
</dbReference>
<sequence>MNDETVKNGRKTWLNEGSQQMSGYTEIETRPADLIEDGCEGDFSRVNELYQQEQGDQPWWKSQFFISQPVLFGTWDGVFTSVMINIFGVIIFLRSGWIVANAGIGLGVLIVLCSVSVVLISVLSAIGICERCKVESGGVYFLLSHVLGSRIGGAVGLLYCFGQSVGGALCLMGFAESISSLITVEESAQPWIQRAMATAVVFLLGGLNLAGVKWVIKLQFLLLATMLLAALDFFIGSFINAADTSLLLPDIINGTSENGTVEEITSGGFVGWNGTVMSMNAGPDFMDGETWFSVFGVFFPTATGVMAGINMSGDLKNPSKDIPTGTLAALGVSTFLYLSFMIVLGATCERSALFNDYLIVAKVSAVELLLLAGLYISSLSSSLGAFYGTPRVLQSIASQKVIPVIRVLAHGRGPNRLPIYALMVTSIVTLLFIWIGQLNTLAPIVTMPFLLTYAFIDYAYFALAQTFNIQQMREERFKQQRAASPHIDLQMAEVVKPIPKVYGAGTPDSIPSDLDMLFPERLHHRNPTRRQNSESSNGLLSSPDDHSSLPSEDVSSVNSVEVNGTAGSRKQNRKSNIGRKSRSWYSTMSNRWVSLFGVFIKISIMFAVNWIYALVCIGSVFVVWVYIGQANPGVNPGVSADFKMFTWLRQCFEHVICKKRQGYEQIVVPSGIPDLDIQADQLTEENDDFSSRSRYHQSSTVKGKSFDLADSQEVALVP</sequence>
<dbReference type="FunFam" id="1.20.1740.10:FF:000030">
    <property type="entry name" value="solute carrier family 12 member 8"/>
    <property type="match status" value="1"/>
</dbReference>
<keyword evidence="10 14" id="KW-0472">Membrane</keyword>
<gene>
    <name evidence="16" type="ORF">QYM36_000392</name>
</gene>
<organism evidence="16 17">
    <name type="scientific">Artemia franciscana</name>
    <name type="common">Brine shrimp</name>
    <name type="synonym">Artemia sanfranciscana</name>
    <dbReference type="NCBI Taxonomy" id="6661"/>
    <lineage>
        <taxon>Eukaryota</taxon>
        <taxon>Metazoa</taxon>
        <taxon>Ecdysozoa</taxon>
        <taxon>Arthropoda</taxon>
        <taxon>Crustacea</taxon>
        <taxon>Branchiopoda</taxon>
        <taxon>Anostraca</taxon>
        <taxon>Artemiidae</taxon>
        <taxon>Artemia</taxon>
    </lineage>
</organism>
<feature type="transmembrane region" description="Helical" evidence="14">
    <location>
        <begin position="291"/>
        <end position="313"/>
    </location>
</feature>
<dbReference type="Gene3D" id="1.20.1740.10">
    <property type="entry name" value="Amino acid/polyamine transporter I"/>
    <property type="match status" value="1"/>
</dbReference>
<dbReference type="InterPro" id="IPR004842">
    <property type="entry name" value="SLC12A_fam"/>
</dbReference>
<dbReference type="GO" id="GO:1990573">
    <property type="term" value="P:potassium ion import across plasma membrane"/>
    <property type="evidence" value="ECO:0007669"/>
    <property type="project" value="TreeGrafter"/>
</dbReference>
<feature type="region of interest" description="Disordered" evidence="13">
    <location>
        <begin position="685"/>
        <end position="705"/>
    </location>
</feature>
<evidence type="ECO:0000313" key="17">
    <source>
        <dbReference type="Proteomes" id="UP001187531"/>
    </source>
</evidence>
<keyword evidence="8 14" id="KW-1133">Transmembrane helix</keyword>
<accession>A0AA88IC96</accession>
<feature type="compositionally biased region" description="Basic residues" evidence="13">
    <location>
        <begin position="570"/>
        <end position="580"/>
    </location>
</feature>
<evidence type="ECO:0000259" key="15">
    <source>
        <dbReference type="Pfam" id="PF00324"/>
    </source>
</evidence>
<evidence type="ECO:0000256" key="10">
    <source>
        <dbReference type="ARBA" id="ARBA00023136"/>
    </source>
</evidence>
<evidence type="ECO:0000256" key="5">
    <source>
        <dbReference type="ARBA" id="ARBA00022692"/>
    </source>
</evidence>
<evidence type="ECO:0000313" key="16">
    <source>
        <dbReference type="EMBL" id="KAK2725900.1"/>
    </source>
</evidence>
<dbReference type="AlphaFoldDB" id="A0AA88IC96"/>
<evidence type="ECO:0000256" key="7">
    <source>
        <dbReference type="ARBA" id="ARBA00022958"/>
    </source>
</evidence>
<feature type="region of interest" description="Disordered" evidence="13">
    <location>
        <begin position="525"/>
        <end position="580"/>
    </location>
</feature>
<feature type="transmembrane region" description="Helical" evidence="14">
    <location>
        <begin position="357"/>
        <end position="376"/>
    </location>
</feature>
<feature type="compositionally biased region" description="Low complexity" evidence="13">
    <location>
        <begin position="548"/>
        <end position="563"/>
    </location>
</feature>
<evidence type="ECO:0000256" key="1">
    <source>
        <dbReference type="ARBA" id="ARBA00004141"/>
    </source>
</evidence>
<evidence type="ECO:0000256" key="2">
    <source>
        <dbReference type="ARBA" id="ARBA00010593"/>
    </source>
</evidence>
<feature type="transmembrane region" description="Helical" evidence="14">
    <location>
        <begin position="98"/>
        <end position="126"/>
    </location>
</feature>
<evidence type="ECO:0000256" key="8">
    <source>
        <dbReference type="ARBA" id="ARBA00022989"/>
    </source>
</evidence>
<evidence type="ECO:0000256" key="12">
    <source>
        <dbReference type="ARBA" id="ARBA00073711"/>
    </source>
</evidence>
<keyword evidence="17" id="KW-1185">Reference proteome</keyword>
<dbReference type="GO" id="GO:0006884">
    <property type="term" value="P:cell volume homeostasis"/>
    <property type="evidence" value="ECO:0007669"/>
    <property type="project" value="TreeGrafter"/>
</dbReference>
<evidence type="ECO:0000256" key="6">
    <source>
        <dbReference type="ARBA" id="ARBA00022847"/>
    </source>
</evidence>
<keyword evidence="7" id="KW-0630">Potassium</keyword>
<keyword evidence="4" id="KW-0633">Potassium transport</keyword>
<feature type="transmembrane region" description="Helical" evidence="14">
    <location>
        <begin position="325"/>
        <end position="345"/>
    </location>
</feature>
<dbReference type="PANTHER" id="PTHR11827:SF6">
    <property type="entry name" value="SOLUTE CARRIER FAMILY 12 MEMBER 8"/>
    <property type="match status" value="1"/>
</dbReference>
<reference evidence="16" key="1">
    <citation type="submission" date="2023-07" db="EMBL/GenBank/DDBJ databases">
        <title>Chromosome-level genome assembly of Artemia franciscana.</title>
        <authorList>
            <person name="Jo E."/>
        </authorList>
    </citation>
    <scope>NUCLEOTIDE SEQUENCE</scope>
    <source>
        <tissue evidence="16">Whole body</tissue>
    </source>
</reference>
<comment type="subcellular location">
    <subcellularLocation>
        <location evidence="1">Membrane</location>
        <topology evidence="1">Multi-pass membrane protein</topology>
    </subcellularLocation>
</comment>
<dbReference type="GO" id="GO:0055064">
    <property type="term" value="P:chloride ion homeostasis"/>
    <property type="evidence" value="ECO:0007669"/>
    <property type="project" value="TreeGrafter"/>
</dbReference>
<evidence type="ECO:0000256" key="9">
    <source>
        <dbReference type="ARBA" id="ARBA00023065"/>
    </source>
</evidence>
<evidence type="ECO:0000256" key="4">
    <source>
        <dbReference type="ARBA" id="ARBA00022538"/>
    </source>
</evidence>
<proteinExistence type="inferred from homology"/>
<protein>
    <recommendedName>
        <fullName evidence="12">Solute carrier family 12 member 8</fullName>
    </recommendedName>
</protein>
<feature type="transmembrane region" description="Helical" evidence="14">
    <location>
        <begin position="70"/>
        <end position="92"/>
    </location>
</feature>
<feature type="transmembrane region" description="Helical" evidence="14">
    <location>
        <begin position="441"/>
        <end position="463"/>
    </location>
</feature>
<comment type="caution">
    <text evidence="16">The sequence shown here is derived from an EMBL/GenBank/DDBJ whole genome shotgun (WGS) entry which is preliminary data.</text>
</comment>
<dbReference type="PANTHER" id="PTHR11827">
    <property type="entry name" value="SOLUTE CARRIER FAMILY 12, CATION COTRANSPORTERS"/>
    <property type="match status" value="1"/>
</dbReference>
<dbReference type="EMBL" id="JAVRJZ010000002">
    <property type="protein sequence ID" value="KAK2725901.1"/>
    <property type="molecule type" value="Genomic_DNA"/>
</dbReference>
<feature type="transmembrane region" description="Helical" evidence="14">
    <location>
        <begin position="218"/>
        <end position="239"/>
    </location>
</feature>
<name>A0AA88IC96_ARTSF</name>
<dbReference type="GO" id="GO:0055075">
    <property type="term" value="P:potassium ion homeostasis"/>
    <property type="evidence" value="ECO:0007669"/>
    <property type="project" value="TreeGrafter"/>
</dbReference>
<feature type="transmembrane region" description="Helical" evidence="14">
    <location>
        <begin position="610"/>
        <end position="627"/>
    </location>
</feature>
<dbReference type="GO" id="GO:0015379">
    <property type="term" value="F:potassium:chloride symporter activity"/>
    <property type="evidence" value="ECO:0007669"/>
    <property type="project" value="TreeGrafter"/>
</dbReference>
<dbReference type="EMBL" id="JAVRJZ010000002">
    <property type="protein sequence ID" value="KAK2725900.1"/>
    <property type="molecule type" value="Genomic_DNA"/>
</dbReference>
<evidence type="ECO:0000256" key="3">
    <source>
        <dbReference type="ARBA" id="ARBA00022448"/>
    </source>
</evidence>
<evidence type="ECO:0000256" key="14">
    <source>
        <dbReference type="SAM" id="Phobius"/>
    </source>
</evidence>
<keyword evidence="9" id="KW-0406">Ion transport</keyword>
<evidence type="ECO:0000256" key="13">
    <source>
        <dbReference type="SAM" id="MobiDB-lite"/>
    </source>
</evidence>
<feature type="transmembrane region" description="Helical" evidence="14">
    <location>
        <begin position="191"/>
        <end position="211"/>
    </location>
</feature>
<dbReference type="GO" id="GO:0016020">
    <property type="term" value="C:membrane"/>
    <property type="evidence" value="ECO:0007669"/>
    <property type="project" value="UniProtKB-SubCell"/>
</dbReference>